<evidence type="ECO:0000256" key="1">
    <source>
        <dbReference type="SAM" id="MobiDB-lite"/>
    </source>
</evidence>
<dbReference type="Proteomes" id="UP000613974">
    <property type="component" value="Unassembled WGS sequence"/>
</dbReference>
<evidence type="ECO:0000313" key="2">
    <source>
        <dbReference type="EMBL" id="GHI73525.1"/>
    </source>
</evidence>
<sequence length="95" mass="10112">MVAKQTGVAQAVDAEGEEGDADRQGDEREKPFASHDLSDAGGKVLVAAPMSDLDLTSDSGSSEVDPGQREQPTQKTGPLPQLRPFEYPFADRSSH</sequence>
<gene>
    <name evidence="2" type="ORF">Snoj_74430</name>
</gene>
<comment type="caution">
    <text evidence="2">The sequence shown here is derived from an EMBL/GenBank/DDBJ whole genome shotgun (WGS) entry which is preliminary data.</text>
</comment>
<dbReference type="EMBL" id="BNEC01000005">
    <property type="protein sequence ID" value="GHI73525.1"/>
    <property type="molecule type" value="Genomic_DNA"/>
</dbReference>
<feature type="compositionally biased region" description="Basic and acidic residues" evidence="1">
    <location>
        <begin position="21"/>
        <end position="38"/>
    </location>
</feature>
<reference evidence="3" key="1">
    <citation type="submission" date="2023-07" db="EMBL/GenBank/DDBJ databases">
        <title>Whole genome shotgun sequence of Streptomyces nojiriensis NBRC 13794.</title>
        <authorList>
            <person name="Komaki H."/>
            <person name="Tamura T."/>
        </authorList>
    </citation>
    <scope>NUCLEOTIDE SEQUENCE [LARGE SCALE GENOMIC DNA]</scope>
    <source>
        <strain evidence="3">NBRC 13794</strain>
    </source>
</reference>
<proteinExistence type="predicted"/>
<protein>
    <submittedName>
        <fullName evidence="2">Uncharacterized protein</fullName>
    </submittedName>
</protein>
<keyword evidence="3" id="KW-1185">Reference proteome</keyword>
<accession>A0ABQ3SZF4</accession>
<organism evidence="2 3">
    <name type="scientific">Streptomyces nojiriensis</name>
    <dbReference type="NCBI Taxonomy" id="66374"/>
    <lineage>
        <taxon>Bacteria</taxon>
        <taxon>Bacillati</taxon>
        <taxon>Actinomycetota</taxon>
        <taxon>Actinomycetes</taxon>
        <taxon>Kitasatosporales</taxon>
        <taxon>Streptomycetaceae</taxon>
        <taxon>Streptomyces</taxon>
    </lineage>
</organism>
<name>A0ABQ3SZF4_9ACTN</name>
<evidence type="ECO:0000313" key="3">
    <source>
        <dbReference type="Proteomes" id="UP000613974"/>
    </source>
</evidence>
<feature type="region of interest" description="Disordered" evidence="1">
    <location>
        <begin position="1"/>
        <end position="95"/>
    </location>
</feature>
<feature type="compositionally biased region" description="Low complexity" evidence="1">
    <location>
        <begin position="51"/>
        <end position="62"/>
    </location>
</feature>